<dbReference type="PANTHER" id="PTHR42941:SF1">
    <property type="entry name" value="SLL1037 PROTEIN"/>
    <property type="match status" value="1"/>
</dbReference>
<dbReference type="EMBL" id="AP021875">
    <property type="protein sequence ID" value="BBO79137.1"/>
    <property type="molecule type" value="Genomic_DNA"/>
</dbReference>
<dbReference type="OrthoDB" id="237270at2"/>
<evidence type="ECO:0000313" key="3">
    <source>
        <dbReference type="Proteomes" id="UP000427769"/>
    </source>
</evidence>
<dbReference type="KEGG" id="dwd:DSCW_65540"/>
<proteinExistence type="predicted"/>
<sequence>MTKRVIIVAWTMALLLAGYLPPDAGRAEQLFLGIVTGEMKSTAHQMGMDLKALFMRHNIHLAVFDSGGSVENIYAVYQRPGNHLGLVQSDVLSFVAKVKSDRQLRLIADKIKWVYALYDQEVHVLAGSHIHSFDELAGRRVAVGTLQSGAYLTGRLLFEISGVSPAELLDMGSDRALEELKAGRIDAAVIVDGIPTERLALDVSAQDGLHLLPIVHEGIRAFYPEATIPAGTYPWQTTDVSTVTVKAVLVAYDFRNHHCRTIGAVAGLIRDNMEWLRFNGHPKWKYVDLNSEVKGWERYKCLNHAGSATTIDRSEPDREPEPNPVASAIEAVFRP</sequence>
<evidence type="ECO:0000313" key="2">
    <source>
        <dbReference type="EMBL" id="BBO79137.1"/>
    </source>
</evidence>
<keyword evidence="3" id="KW-1185">Reference proteome</keyword>
<accession>A0A5K7ZQ81</accession>
<dbReference type="RefSeq" id="WP_155307699.1">
    <property type="nucleotide sequence ID" value="NZ_AP021875.1"/>
</dbReference>
<protein>
    <submittedName>
        <fullName evidence="2">C4-dicarboxylate ABC transporter substrate-binding protein</fullName>
    </submittedName>
</protein>
<evidence type="ECO:0000256" key="1">
    <source>
        <dbReference type="SAM" id="MobiDB-lite"/>
    </source>
</evidence>
<dbReference type="PANTHER" id="PTHR42941">
    <property type="entry name" value="SLL1037 PROTEIN"/>
    <property type="match status" value="1"/>
</dbReference>
<dbReference type="SUPFAM" id="SSF53850">
    <property type="entry name" value="Periplasmic binding protein-like II"/>
    <property type="match status" value="1"/>
</dbReference>
<dbReference type="NCBIfam" id="TIGR02122">
    <property type="entry name" value="TRAP_TAXI"/>
    <property type="match status" value="1"/>
</dbReference>
<organism evidence="2 3">
    <name type="scientific">Desulfosarcina widdelii</name>
    <dbReference type="NCBI Taxonomy" id="947919"/>
    <lineage>
        <taxon>Bacteria</taxon>
        <taxon>Pseudomonadati</taxon>
        <taxon>Thermodesulfobacteriota</taxon>
        <taxon>Desulfobacteria</taxon>
        <taxon>Desulfobacterales</taxon>
        <taxon>Desulfosarcinaceae</taxon>
        <taxon>Desulfosarcina</taxon>
    </lineage>
</organism>
<feature type="region of interest" description="Disordered" evidence="1">
    <location>
        <begin position="310"/>
        <end position="335"/>
    </location>
</feature>
<gene>
    <name evidence="2" type="ORF">DSCW_65540</name>
</gene>
<dbReference type="Pfam" id="PF16868">
    <property type="entry name" value="NMT1_3"/>
    <property type="match status" value="1"/>
</dbReference>
<dbReference type="Gene3D" id="3.40.190.10">
    <property type="entry name" value="Periplasmic binding protein-like II"/>
    <property type="match status" value="2"/>
</dbReference>
<reference evidence="2 3" key="1">
    <citation type="submission" date="2019-11" db="EMBL/GenBank/DDBJ databases">
        <title>Comparative genomics of hydrocarbon-degrading Desulfosarcina strains.</title>
        <authorList>
            <person name="Watanabe M."/>
            <person name="Kojima H."/>
            <person name="Fukui M."/>
        </authorList>
    </citation>
    <scope>NUCLEOTIDE SEQUENCE [LARGE SCALE GENOMIC DNA]</scope>
    <source>
        <strain evidence="2 3">PP31</strain>
    </source>
</reference>
<dbReference type="InterPro" id="IPR011852">
    <property type="entry name" value="TRAP_TAXI"/>
</dbReference>
<name>A0A5K7ZQ81_9BACT</name>
<feature type="compositionally biased region" description="Basic and acidic residues" evidence="1">
    <location>
        <begin position="312"/>
        <end position="321"/>
    </location>
</feature>
<dbReference type="Proteomes" id="UP000427769">
    <property type="component" value="Chromosome"/>
</dbReference>
<dbReference type="AlphaFoldDB" id="A0A5K7ZQ81"/>